<dbReference type="EMBL" id="JXTB01000031">
    <property type="protein sequence ID" value="PON73997.1"/>
    <property type="molecule type" value="Genomic_DNA"/>
</dbReference>
<accession>A0A2P5DL19</accession>
<keyword evidence="2" id="KW-1185">Reference proteome</keyword>
<protein>
    <submittedName>
        <fullName evidence="1">Uncharacterized protein</fullName>
    </submittedName>
</protein>
<dbReference type="Proteomes" id="UP000237105">
    <property type="component" value="Unassembled WGS sequence"/>
</dbReference>
<organism evidence="1 2">
    <name type="scientific">Parasponia andersonii</name>
    <name type="common">Sponia andersonii</name>
    <dbReference type="NCBI Taxonomy" id="3476"/>
    <lineage>
        <taxon>Eukaryota</taxon>
        <taxon>Viridiplantae</taxon>
        <taxon>Streptophyta</taxon>
        <taxon>Embryophyta</taxon>
        <taxon>Tracheophyta</taxon>
        <taxon>Spermatophyta</taxon>
        <taxon>Magnoliopsida</taxon>
        <taxon>eudicotyledons</taxon>
        <taxon>Gunneridae</taxon>
        <taxon>Pentapetalae</taxon>
        <taxon>rosids</taxon>
        <taxon>fabids</taxon>
        <taxon>Rosales</taxon>
        <taxon>Cannabaceae</taxon>
        <taxon>Parasponia</taxon>
    </lineage>
</organism>
<sequence length="68" mass="7427">MSGWWKLVCEQNSAISKRDIAARVVIAEEEEALVNVLDLQAIEVGQLGVSLDLPIVLPDLVDVSPDRV</sequence>
<proteinExistence type="predicted"/>
<reference evidence="2" key="1">
    <citation type="submission" date="2016-06" db="EMBL/GenBank/DDBJ databases">
        <title>Parallel loss of symbiosis genes in relatives of nitrogen-fixing non-legume Parasponia.</title>
        <authorList>
            <person name="Van Velzen R."/>
            <person name="Holmer R."/>
            <person name="Bu F."/>
            <person name="Rutten L."/>
            <person name="Van Zeijl A."/>
            <person name="Liu W."/>
            <person name="Santuari L."/>
            <person name="Cao Q."/>
            <person name="Sharma T."/>
            <person name="Shen D."/>
            <person name="Roswanjaya Y."/>
            <person name="Wardhani T."/>
            <person name="Kalhor M.S."/>
            <person name="Jansen J."/>
            <person name="Van den Hoogen J."/>
            <person name="Gungor B."/>
            <person name="Hartog M."/>
            <person name="Hontelez J."/>
            <person name="Verver J."/>
            <person name="Yang W.-C."/>
            <person name="Schijlen E."/>
            <person name="Repin R."/>
            <person name="Schilthuizen M."/>
            <person name="Schranz E."/>
            <person name="Heidstra R."/>
            <person name="Miyata K."/>
            <person name="Fedorova E."/>
            <person name="Kohlen W."/>
            <person name="Bisseling T."/>
            <person name="Smit S."/>
            <person name="Geurts R."/>
        </authorList>
    </citation>
    <scope>NUCLEOTIDE SEQUENCE [LARGE SCALE GENOMIC DNA]</scope>
    <source>
        <strain evidence="2">cv. WU1-14</strain>
    </source>
</reference>
<evidence type="ECO:0000313" key="2">
    <source>
        <dbReference type="Proteomes" id="UP000237105"/>
    </source>
</evidence>
<evidence type="ECO:0000313" key="1">
    <source>
        <dbReference type="EMBL" id="PON73997.1"/>
    </source>
</evidence>
<gene>
    <name evidence="1" type="ORF">PanWU01x14_055470</name>
</gene>
<name>A0A2P5DL19_PARAD</name>
<dbReference type="AlphaFoldDB" id="A0A2P5DL19"/>
<comment type="caution">
    <text evidence="1">The sequence shown here is derived from an EMBL/GenBank/DDBJ whole genome shotgun (WGS) entry which is preliminary data.</text>
</comment>